<dbReference type="InterPro" id="IPR059226">
    <property type="entry name" value="Choice_anch_Q_dom"/>
</dbReference>
<organism evidence="6 7">
    <name type="scientific">Kribbella caucasensis</name>
    <dbReference type="NCBI Taxonomy" id="2512215"/>
    <lineage>
        <taxon>Bacteria</taxon>
        <taxon>Bacillati</taxon>
        <taxon>Actinomycetota</taxon>
        <taxon>Actinomycetes</taxon>
        <taxon>Propionibacteriales</taxon>
        <taxon>Kribbellaceae</taxon>
        <taxon>Kribbella</taxon>
    </lineage>
</organism>
<dbReference type="GO" id="GO:0005509">
    <property type="term" value="F:calcium ion binding"/>
    <property type="evidence" value="ECO:0007669"/>
    <property type="project" value="InterPro"/>
</dbReference>
<reference evidence="6 7" key="1">
    <citation type="submission" date="2019-03" db="EMBL/GenBank/DDBJ databases">
        <title>Genomic Encyclopedia of Type Strains, Phase III (KMG-III): the genomes of soil and plant-associated and newly described type strains.</title>
        <authorList>
            <person name="Whitman W."/>
        </authorList>
    </citation>
    <scope>NUCLEOTIDE SEQUENCE [LARGE SCALE GENOMIC DNA]</scope>
    <source>
        <strain evidence="6 7">VKM Ac-2527</strain>
    </source>
</reference>
<comment type="caution">
    <text evidence="6">The sequence shown here is derived from an EMBL/GenBank/DDBJ whole genome shotgun (WGS) entry which is preliminary data.</text>
</comment>
<sequence>MRRIVLSCLTLIAALLVVTTPAQAAEITVTTTNDVVNGADGVTSLREAINTANAAVDPTTVTLAAAATYGLNLCDDDDTNAGGDLDSTSSQPLTIDGNGSTIDQNCAGERVMDTTNSAGSLTLQELTLTGGDFFDGAALKHDGDAILTDFTATGNNGGTGRVLVSPSGGGILTLTNSSIHDNTGTGVALSLGTVNISGTTITNNTGRGVGLTDGNLTVTGSTISNNGGDGLRTTGMGSGLFTVTDTTVHNNGGTGVICSACGDLTVTGSTITDNHPAGTSTGGGIQVLFDQDAPADQPVVTVTESTVSGNTKTGAGGGINTGIIENTGGPPPAQILVIRSTINGNTATGDPDSQGGGIYANTGEVRVDNSTITGNTADAAGGGIYTLAHDVYLRHTTVSGNTAGGVGRNVATNAGLHTFGSILAGGTGSSDCGIELLTDSTGYNLDGDGTCDLAGAGDQSNIGSPQLGALANNGGPTQTMLPLAASLANGAVPAAACTVLTADQRGITRPQGANCEAGSVEVAEGPPPAPACTITGTNGGDLLIGTPGADVLCGLNGDDLILGGNGNDILRGGNGKDVLIGGQGIDTLDGGQGKDICLGIGDTQISC</sequence>
<evidence type="ECO:0000256" key="1">
    <source>
        <dbReference type="ARBA" id="ARBA00002822"/>
    </source>
</evidence>
<dbReference type="SUPFAM" id="SSF51126">
    <property type="entry name" value="Pectin lyase-like"/>
    <property type="match status" value="2"/>
</dbReference>
<dbReference type="InterPro" id="IPR006626">
    <property type="entry name" value="PbH1"/>
</dbReference>
<keyword evidence="7" id="KW-1185">Reference proteome</keyword>
<dbReference type="InterPro" id="IPR001343">
    <property type="entry name" value="Hemolysn_Ca-bd"/>
</dbReference>
<keyword evidence="3" id="KW-0964">Secreted</keyword>
<dbReference type="Gene3D" id="2.160.20.10">
    <property type="entry name" value="Single-stranded right-handed beta-helix, Pectin lyase-like"/>
    <property type="match status" value="1"/>
</dbReference>
<evidence type="ECO:0000256" key="4">
    <source>
        <dbReference type="SAM" id="SignalP"/>
    </source>
</evidence>
<dbReference type="GO" id="GO:0005576">
    <property type="term" value="C:extracellular region"/>
    <property type="evidence" value="ECO:0007669"/>
    <property type="project" value="UniProtKB-SubCell"/>
</dbReference>
<dbReference type="Pfam" id="PF00353">
    <property type="entry name" value="HemolysinCabind"/>
    <property type="match status" value="2"/>
</dbReference>
<dbReference type="InterPro" id="IPR018511">
    <property type="entry name" value="Hemolysin-typ_Ca-bd_CS"/>
</dbReference>
<evidence type="ECO:0000259" key="5">
    <source>
        <dbReference type="Pfam" id="PF13229"/>
    </source>
</evidence>
<evidence type="ECO:0000313" key="6">
    <source>
        <dbReference type="EMBL" id="TDO50768.1"/>
    </source>
</evidence>
<comment type="function">
    <text evidence="1">Converts beta-D-mannuronic acid (M) to alpha-L-guluronic acid (G), producing a polymer with gel-forming capacity, required for the formation of the cyst coat.</text>
</comment>
<comment type="subcellular location">
    <subcellularLocation>
        <location evidence="2">Secreted</location>
    </subcellularLocation>
</comment>
<dbReference type="Proteomes" id="UP000295388">
    <property type="component" value="Unassembled WGS sequence"/>
</dbReference>
<dbReference type="PROSITE" id="PS00330">
    <property type="entry name" value="HEMOLYSIN_CALCIUM"/>
    <property type="match status" value="3"/>
</dbReference>
<evidence type="ECO:0000313" key="7">
    <source>
        <dbReference type="Proteomes" id="UP000295388"/>
    </source>
</evidence>
<dbReference type="PANTHER" id="PTHR38340">
    <property type="entry name" value="S-LAYER PROTEIN"/>
    <property type="match status" value="1"/>
</dbReference>
<dbReference type="PANTHER" id="PTHR38340:SF1">
    <property type="entry name" value="S-LAYER PROTEIN"/>
    <property type="match status" value="1"/>
</dbReference>
<evidence type="ECO:0000256" key="3">
    <source>
        <dbReference type="ARBA" id="ARBA00022525"/>
    </source>
</evidence>
<dbReference type="InterPro" id="IPR050557">
    <property type="entry name" value="RTX_toxin/Mannuronan_C5-epim"/>
</dbReference>
<evidence type="ECO:0000256" key="2">
    <source>
        <dbReference type="ARBA" id="ARBA00004613"/>
    </source>
</evidence>
<dbReference type="InterPro" id="IPR011050">
    <property type="entry name" value="Pectin_lyase_fold/virulence"/>
</dbReference>
<name>A0A4V3CAH9_9ACTN</name>
<dbReference type="RefSeq" id="WP_133799947.1">
    <property type="nucleotide sequence ID" value="NZ_SNWQ01000004.1"/>
</dbReference>
<dbReference type="InterPro" id="IPR012334">
    <property type="entry name" value="Pectin_lyas_fold"/>
</dbReference>
<proteinExistence type="predicted"/>
<dbReference type="EMBL" id="SNWQ01000004">
    <property type="protein sequence ID" value="TDO50768.1"/>
    <property type="molecule type" value="Genomic_DNA"/>
</dbReference>
<feature type="signal peptide" evidence="4">
    <location>
        <begin position="1"/>
        <end position="24"/>
    </location>
</feature>
<dbReference type="InterPro" id="IPR039448">
    <property type="entry name" value="Beta_helix"/>
</dbReference>
<dbReference type="Gene3D" id="2.150.10.10">
    <property type="entry name" value="Serralysin-like metalloprotease, C-terminal"/>
    <property type="match status" value="1"/>
</dbReference>
<dbReference type="InterPro" id="IPR011049">
    <property type="entry name" value="Serralysin-like_metalloprot_C"/>
</dbReference>
<dbReference type="NCBIfam" id="NF041518">
    <property type="entry name" value="choice_anch_Q"/>
    <property type="match status" value="1"/>
</dbReference>
<dbReference type="OrthoDB" id="3801057at2"/>
<protein>
    <submittedName>
        <fullName evidence="6">CSLREA domain-containing protein</fullName>
    </submittedName>
</protein>
<feature type="domain" description="Right handed beta helix" evidence="5">
    <location>
        <begin position="166"/>
        <end position="315"/>
    </location>
</feature>
<dbReference type="AlphaFoldDB" id="A0A4V3CAH9"/>
<keyword evidence="4" id="KW-0732">Signal</keyword>
<dbReference type="SMART" id="SM00710">
    <property type="entry name" value="PbH1"/>
    <property type="match status" value="8"/>
</dbReference>
<dbReference type="Pfam" id="PF13229">
    <property type="entry name" value="Beta_helix"/>
    <property type="match status" value="1"/>
</dbReference>
<feature type="chain" id="PRO_5021032802" evidence="4">
    <location>
        <begin position="25"/>
        <end position="607"/>
    </location>
</feature>
<dbReference type="PRINTS" id="PR00313">
    <property type="entry name" value="CABNDNGRPT"/>
</dbReference>
<gene>
    <name evidence="6" type="ORF">EV643_104266</name>
</gene>
<accession>A0A4V3CAH9</accession>